<reference evidence="8 9" key="1">
    <citation type="journal article" date="2015" name="Nature">
        <title>rRNA introns, odd ribosomes, and small enigmatic genomes across a large radiation of phyla.</title>
        <authorList>
            <person name="Brown C.T."/>
            <person name="Hug L.A."/>
            <person name="Thomas B.C."/>
            <person name="Sharon I."/>
            <person name="Castelle C.J."/>
            <person name="Singh A."/>
            <person name="Wilkins M.J."/>
            <person name="Williams K.H."/>
            <person name="Banfield J.F."/>
        </authorList>
    </citation>
    <scope>NUCLEOTIDE SEQUENCE [LARGE SCALE GENOMIC DNA]</scope>
</reference>
<feature type="domain" description="B12-binding" evidence="6">
    <location>
        <begin position="3"/>
        <end position="137"/>
    </location>
</feature>
<dbReference type="AlphaFoldDB" id="A0A0G0MKB9"/>
<dbReference type="GO" id="GO:0031419">
    <property type="term" value="F:cobalamin binding"/>
    <property type="evidence" value="ECO:0007669"/>
    <property type="project" value="InterPro"/>
</dbReference>
<dbReference type="InterPro" id="IPR006158">
    <property type="entry name" value="Cobalamin-bd"/>
</dbReference>
<evidence type="ECO:0000256" key="3">
    <source>
        <dbReference type="ARBA" id="ARBA00022723"/>
    </source>
</evidence>
<evidence type="ECO:0000256" key="4">
    <source>
        <dbReference type="ARBA" id="ARBA00023004"/>
    </source>
</evidence>
<dbReference type="InterPro" id="IPR006638">
    <property type="entry name" value="Elp3/MiaA/NifB-like_rSAM"/>
</dbReference>
<dbReference type="Gene3D" id="3.40.50.280">
    <property type="entry name" value="Cobalamin-binding domain"/>
    <property type="match status" value="1"/>
</dbReference>
<protein>
    <submittedName>
        <fullName evidence="8">Radical SAM domain protein</fullName>
    </submittedName>
</protein>
<evidence type="ECO:0000256" key="5">
    <source>
        <dbReference type="ARBA" id="ARBA00023014"/>
    </source>
</evidence>
<evidence type="ECO:0000313" key="8">
    <source>
        <dbReference type="EMBL" id="KKQ74139.1"/>
    </source>
</evidence>
<dbReference type="SMART" id="SM00729">
    <property type="entry name" value="Elp3"/>
    <property type="match status" value="1"/>
</dbReference>
<dbReference type="STRING" id="1618336.US94_C0013G0009"/>
<dbReference type="PATRIC" id="fig|1618336.3.peg.284"/>
<dbReference type="InterPro" id="IPR007197">
    <property type="entry name" value="rSAM"/>
</dbReference>
<dbReference type="CDD" id="cd02068">
    <property type="entry name" value="radical_SAM_B12_BD"/>
    <property type="match status" value="1"/>
</dbReference>
<dbReference type="InterPro" id="IPR058240">
    <property type="entry name" value="rSAM_sf"/>
</dbReference>
<dbReference type="SUPFAM" id="SSF102114">
    <property type="entry name" value="Radical SAM enzymes"/>
    <property type="match status" value="1"/>
</dbReference>
<dbReference type="SFLD" id="SFLDS00029">
    <property type="entry name" value="Radical_SAM"/>
    <property type="match status" value="1"/>
</dbReference>
<organism evidence="8 9">
    <name type="scientific">Berkelbacteria bacterium GW2011_GWB1_38_5</name>
    <dbReference type="NCBI Taxonomy" id="1618336"/>
    <lineage>
        <taxon>Bacteria</taxon>
        <taxon>Candidatus Berkelbacteria</taxon>
    </lineage>
</organism>
<evidence type="ECO:0000259" key="7">
    <source>
        <dbReference type="PROSITE" id="PS51918"/>
    </source>
</evidence>
<dbReference type="Gene3D" id="3.80.30.20">
    <property type="entry name" value="tm_1862 like domain"/>
    <property type="match status" value="1"/>
</dbReference>
<keyword evidence="3" id="KW-0479">Metal-binding</keyword>
<dbReference type="GO" id="GO:0051539">
    <property type="term" value="F:4 iron, 4 sulfur cluster binding"/>
    <property type="evidence" value="ECO:0007669"/>
    <property type="project" value="UniProtKB-KW"/>
</dbReference>
<dbReference type="InterPro" id="IPR034466">
    <property type="entry name" value="Methyltransferase_Class_B"/>
</dbReference>
<feature type="domain" description="Radical SAM core" evidence="7">
    <location>
        <begin position="178"/>
        <end position="412"/>
    </location>
</feature>
<evidence type="ECO:0000259" key="6">
    <source>
        <dbReference type="PROSITE" id="PS51332"/>
    </source>
</evidence>
<dbReference type="SFLD" id="SFLDG01123">
    <property type="entry name" value="methyltransferase_(Class_B)"/>
    <property type="match status" value="1"/>
</dbReference>
<comment type="caution">
    <text evidence="8">The sequence shown here is derived from an EMBL/GenBank/DDBJ whole genome shotgun (WGS) entry which is preliminary data.</text>
</comment>
<dbReference type="PANTHER" id="PTHR43409">
    <property type="entry name" value="ANAEROBIC MAGNESIUM-PROTOPORPHYRIN IX MONOMETHYL ESTER CYCLASE-RELATED"/>
    <property type="match status" value="1"/>
</dbReference>
<keyword evidence="2" id="KW-0949">S-adenosyl-L-methionine</keyword>
<evidence type="ECO:0000256" key="1">
    <source>
        <dbReference type="ARBA" id="ARBA00001966"/>
    </source>
</evidence>
<dbReference type="PROSITE" id="PS51918">
    <property type="entry name" value="RADICAL_SAM"/>
    <property type="match status" value="1"/>
</dbReference>
<dbReference type="InterPro" id="IPR023404">
    <property type="entry name" value="rSAM_horseshoe"/>
</dbReference>
<accession>A0A0G0MKB9</accession>
<dbReference type="SFLD" id="SFLDG01082">
    <property type="entry name" value="B12-binding_domain_containing"/>
    <property type="match status" value="1"/>
</dbReference>
<dbReference type="Proteomes" id="UP000034498">
    <property type="component" value="Unassembled WGS sequence"/>
</dbReference>
<dbReference type="Pfam" id="PF02310">
    <property type="entry name" value="B12-binding"/>
    <property type="match status" value="1"/>
</dbReference>
<dbReference type="SUPFAM" id="SSF52242">
    <property type="entry name" value="Cobalamin (vitamin B12)-binding domain"/>
    <property type="match status" value="1"/>
</dbReference>
<dbReference type="InterPro" id="IPR051198">
    <property type="entry name" value="BchE-like"/>
</dbReference>
<keyword evidence="4" id="KW-0408">Iron</keyword>
<dbReference type="GO" id="GO:0003824">
    <property type="term" value="F:catalytic activity"/>
    <property type="evidence" value="ECO:0007669"/>
    <property type="project" value="InterPro"/>
</dbReference>
<dbReference type="EMBL" id="LBUX01000013">
    <property type="protein sequence ID" value="KKQ74139.1"/>
    <property type="molecule type" value="Genomic_DNA"/>
</dbReference>
<dbReference type="GO" id="GO:0046872">
    <property type="term" value="F:metal ion binding"/>
    <property type="evidence" value="ECO:0007669"/>
    <property type="project" value="UniProtKB-KW"/>
</dbReference>
<name>A0A0G0MKB9_9BACT</name>
<evidence type="ECO:0000313" key="9">
    <source>
        <dbReference type="Proteomes" id="UP000034498"/>
    </source>
</evidence>
<comment type="cofactor">
    <cofactor evidence="1">
        <name>[4Fe-4S] cluster</name>
        <dbReference type="ChEBI" id="CHEBI:49883"/>
    </cofactor>
</comment>
<dbReference type="InterPro" id="IPR036724">
    <property type="entry name" value="Cobalamin-bd_sf"/>
</dbReference>
<sequence>MAKPKIAFVEMENPSKLSIYSLMKMPRGIAILCTLLDMAGYEVVGFVEQLKRFKWPELMHYDVICFSAITCTIQPTYSLIAKLRKAGYKGVIILGGPHSTAKPEEGILSGADYVVRHEGEITLLKLLKKIVRGRMPTRVPGVVFLQRGWIVHNLPRRLLTKEQLSALPAPTFQLLRGFENMTAIPLCFTRGCPERCIFCAVKAMFGLAHRLSSVCSRLGQILAVKRNQFGLWLKSIFITDDNAFGGVRGAYMTKEFCQQMIDNNLVPPKGWGCQMRVDDVTEETVVLMRKAGCELACLGIESTDDKTLKAVKKRVTREQEKTAIKILRAHHIRVMAMTVVGLDQDTFWSVLKTTLTLTWWGVDFLQILGIVPLPDTELAYQMEKECRILSRNYNLYNGHYVLVRPKNMSVFATRVAVKLFMPWFYLCTPNGWRLMLEFAPGFLKMIYTIAHQWTIGTVLRRV</sequence>
<dbReference type="Pfam" id="PF04055">
    <property type="entry name" value="Radical_SAM"/>
    <property type="match status" value="1"/>
</dbReference>
<evidence type="ECO:0000256" key="2">
    <source>
        <dbReference type="ARBA" id="ARBA00022691"/>
    </source>
</evidence>
<dbReference type="PROSITE" id="PS51332">
    <property type="entry name" value="B12_BINDING"/>
    <property type="match status" value="1"/>
</dbReference>
<keyword evidence="5" id="KW-0411">Iron-sulfur</keyword>
<gene>
    <name evidence="8" type="ORF">US94_C0013G0009</name>
</gene>
<proteinExistence type="predicted"/>